<evidence type="ECO:0000256" key="2">
    <source>
        <dbReference type="SAM" id="SignalP"/>
    </source>
</evidence>
<evidence type="ECO:0000256" key="1">
    <source>
        <dbReference type="SAM" id="MobiDB-lite"/>
    </source>
</evidence>
<dbReference type="SMART" id="SM00398">
    <property type="entry name" value="HMG"/>
    <property type="match status" value="2"/>
</dbReference>
<reference evidence="3" key="1">
    <citation type="submission" date="2021-02" db="EMBL/GenBank/DDBJ databases">
        <authorList>
            <person name="Bekaert M."/>
        </authorList>
    </citation>
    <scope>NUCLEOTIDE SEQUENCE</scope>
    <source>
        <strain evidence="3">IoA-00</strain>
    </source>
</reference>
<name>A0A7R8H7J2_LEPSM</name>
<proteinExistence type="predicted"/>
<dbReference type="EMBL" id="HG994583">
    <property type="protein sequence ID" value="CAF2924490.1"/>
    <property type="molecule type" value="Genomic_DNA"/>
</dbReference>
<evidence type="ECO:0000313" key="3">
    <source>
        <dbReference type="EMBL" id="CAF2924490.1"/>
    </source>
</evidence>
<dbReference type="GO" id="GO:0003677">
    <property type="term" value="F:DNA binding"/>
    <property type="evidence" value="ECO:0007669"/>
    <property type="project" value="UniProtKB-UniRule"/>
</dbReference>
<gene>
    <name evidence="3" type="ORF">LSAA_8604</name>
</gene>
<sequence length="667" mass="74852">MANNLHYSLGKLTFSAILFTSLIASSISQRITTQKPETTTEDTSKKLLVLPEADKCVNRPKHFELDGHWYFYSGDTEEHKDDKVNWLISRNRCRQYCMDLISLESPTEHDLISDFIVEKELPYIWTSGRKCNFKGCEREDLQPVNVYGWFWSGSGVKMAPTNSTPPGWDFQPWSFTGHKTSFAGKNIPQPDNAEYEINQSDEACMGFLNDIYNDGVTWHDIACYHKKSYICEDSPSLLEFVRKNASYITSVRKRRRQIICGPPTLTVYLLRTVIGGLRGRVSNRVEEYRVVKSWPACWAQHKRQYPDELIHKEIEEFNKQCSVWWYNLSEQERERFQEMADRSNNTVVATSPGNPGGVVVTTSTGHVQPQHLSYTTQNVSSTIPSFGSSFAYSEYGGGTQIQGGAQVVNAVVDNSGTVINYSTTAGGQQIITQGRVVQRPPMKDPNAPKKPLSAYFLFSQEERLKVKAEYNDYSITEVAKELGRRWATIDPGVKQTYEQRYQESRRQYEVAISEERLKVKAEHPSHSICEVAKELGRRWADMSPEVKQRYQQMAEEGRQKYDINMAAYRQGNYNPPGAGSGETVLGSPDPIASRTVVTTATTVGGVITQNSPATQVVAQSNPGDGSASTQQSAEGRVETVATTAVTTAEATSYSGIETSNDYSSLLQ</sequence>
<dbReference type="Pfam" id="PF00505">
    <property type="entry name" value="HMG_box"/>
    <property type="match status" value="2"/>
</dbReference>
<dbReference type="InterPro" id="IPR016186">
    <property type="entry name" value="C-type_lectin-like/link_sf"/>
</dbReference>
<dbReference type="Gene3D" id="1.10.30.10">
    <property type="entry name" value="High mobility group box domain"/>
    <property type="match status" value="3"/>
</dbReference>
<organism evidence="3 4">
    <name type="scientific">Lepeophtheirus salmonis</name>
    <name type="common">Salmon louse</name>
    <name type="synonym">Caligus salmonis</name>
    <dbReference type="NCBI Taxonomy" id="72036"/>
    <lineage>
        <taxon>Eukaryota</taxon>
        <taxon>Metazoa</taxon>
        <taxon>Ecdysozoa</taxon>
        <taxon>Arthropoda</taxon>
        <taxon>Crustacea</taxon>
        <taxon>Multicrustacea</taxon>
        <taxon>Hexanauplia</taxon>
        <taxon>Copepoda</taxon>
        <taxon>Siphonostomatoida</taxon>
        <taxon>Caligidae</taxon>
        <taxon>Lepeophtheirus</taxon>
    </lineage>
</organism>
<dbReference type="SUPFAM" id="SSF47095">
    <property type="entry name" value="HMG-box"/>
    <property type="match status" value="3"/>
</dbReference>
<accession>A0A7R8H7J2</accession>
<dbReference type="PROSITE" id="PS00615">
    <property type="entry name" value="C_TYPE_LECTIN_1"/>
    <property type="match status" value="1"/>
</dbReference>
<keyword evidence="4" id="KW-1185">Reference proteome</keyword>
<dbReference type="InterPro" id="IPR018378">
    <property type="entry name" value="C-type_lectin_CS"/>
</dbReference>
<dbReference type="PROSITE" id="PS50118">
    <property type="entry name" value="HMG_BOX_2"/>
    <property type="match status" value="2"/>
</dbReference>
<protein>
    <submittedName>
        <fullName evidence="3">(salmon louse) hypothetical protein</fullName>
    </submittedName>
</protein>
<dbReference type="InterPro" id="IPR009071">
    <property type="entry name" value="HMG_box_dom"/>
</dbReference>
<dbReference type="AlphaFoldDB" id="A0A7R8H7J2"/>
<dbReference type="Proteomes" id="UP000675881">
    <property type="component" value="Chromosome 4"/>
</dbReference>
<evidence type="ECO:0000313" key="4">
    <source>
        <dbReference type="Proteomes" id="UP000675881"/>
    </source>
</evidence>
<dbReference type="PANTHER" id="PTHR21407">
    <property type="entry name" value="RE43931P-RELATED"/>
    <property type="match status" value="1"/>
</dbReference>
<dbReference type="CDD" id="cd00037">
    <property type="entry name" value="CLECT"/>
    <property type="match status" value="1"/>
</dbReference>
<dbReference type="Pfam" id="PF09011">
    <property type="entry name" value="HMG_box_2"/>
    <property type="match status" value="1"/>
</dbReference>
<dbReference type="PANTHER" id="PTHR21407:SF5">
    <property type="entry name" value="HL04814P"/>
    <property type="match status" value="1"/>
</dbReference>
<dbReference type="InterPro" id="IPR036910">
    <property type="entry name" value="HMG_box_dom_sf"/>
</dbReference>
<feature type="chain" id="PRO_5035228342" evidence="2">
    <location>
        <begin position="29"/>
        <end position="667"/>
    </location>
</feature>
<dbReference type="InterPro" id="IPR001304">
    <property type="entry name" value="C-type_lectin-like"/>
</dbReference>
<feature type="region of interest" description="Disordered" evidence="1">
    <location>
        <begin position="617"/>
        <end position="636"/>
    </location>
</feature>
<dbReference type="GO" id="GO:0005634">
    <property type="term" value="C:nucleus"/>
    <property type="evidence" value="ECO:0007669"/>
    <property type="project" value="UniProtKB-UniRule"/>
</dbReference>
<dbReference type="OrthoDB" id="1919336at2759"/>
<dbReference type="InterPro" id="IPR016187">
    <property type="entry name" value="CTDL_fold"/>
</dbReference>
<dbReference type="SUPFAM" id="SSF56436">
    <property type="entry name" value="C-type lectin-like"/>
    <property type="match status" value="1"/>
</dbReference>
<dbReference type="Gene3D" id="3.10.100.10">
    <property type="entry name" value="Mannose-Binding Protein A, subunit A"/>
    <property type="match status" value="1"/>
</dbReference>
<dbReference type="PROSITE" id="PS50041">
    <property type="entry name" value="C_TYPE_LECTIN_2"/>
    <property type="match status" value="1"/>
</dbReference>
<feature type="signal peptide" evidence="2">
    <location>
        <begin position="1"/>
        <end position="28"/>
    </location>
</feature>
<feature type="compositionally biased region" description="Polar residues" evidence="1">
    <location>
        <begin position="617"/>
        <end position="633"/>
    </location>
</feature>
<keyword evidence="2" id="KW-0732">Signal</keyword>